<gene>
    <name evidence="1" type="ordered locus">Sros_5290</name>
</gene>
<sequence length="34" mass="3673">MPSTIEEWLNVNAYRLPGIGAFDDRYSGTEAGAA</sequence>
<accession>D2BC35</accession>
<dbReference type="HOGENOM" id="CLU_3376399_0_0_11"/>
<proteinExistence type="predicted"/>
<dbReference type="AlphaFoldDB" id="D2BC35"/>
<reference evidence="1 2" key="1">
    <citation type="journal article" date="2010" name="Stand. Genomic Sci.">
        <title>Complete genome sequence of Streptosporangium roseum type strain (NI 9100).</title>
        <authorList>
            <person name="Nolan M."/>
            <person name="Sikorski J."/>
            <person name="Jando M."/>
            <person name="Lucas S."/>
            <person name="Lapidus A."/>
            <person name="Glavina Del Rio T."/>
            <person name="Chen F."/>
            <person name="Tice H."/>
            <person name="Pitluck S."/>
            <person name="Cheng J.F."/>
            <person name="Chertkov O."/>
            <person name="Sims D."/>
            <person name="Meincke L."/>
            <person name="Brettin T."/>
            <person name="Han C."/>
            <person name="Detter J.C."/>
            <person name="Bruce D."/>
            <person name="Goodwin L."/>
            <person name="Land M."/>
            <person name="Hauser L."/>
            <person name="Chang Y.J."/>
            <person name="Jeffries C.D."/>
            <person name="Ivanova N."/>
            <person name="Mavromatis K."/>
            <person name="Mikhailova N."/>
            <person name="Chen A."/>
            <person name="Palaniappan K."/>
            <person name="Chain P."/>
            <person name="Rohde M."/>
            <person name="Goker M."/>
            <person name="Bristow J."/>
            <person name="Eisen J.A."/>
            <person name="Markowitz V."/>
            <person name="Hugenholtz P."/>
            <person name="Kyrpides N.C."/>
            <person name="Klenk H.P."/>
        </authorList>
    </citation>
    <scope>NUCLEOTIDE SEQUENCE [LARGE SCALE GENOMIC DNA]</scope>
    <source>
        <strain evidence="2">ATCC 12428 / DSM 43021 / JCM 3005 / NI 9100</strain>
    </source>
</reference>
<evidence type="ECO:0000313" key="2">
    <source>
        <dbReference type="Proteomes" id="UP000002029"/>
    </source>
</evidence>
<evidence type="ECO:0000313" key="1">
    <source>
        <dbReference type="EMBL" id="ACZ88058.1"/>
    </source>
</evidence>
<protein>
    <submittedName>
        <fullName evidence="1">Uncharacterized protein</fullName>
    </submittedName>
</protein>
<dbReference type="STRING" id="479432.Sros_5290"/>
<dbReference type="EMBL" id="CP001814">
    <property type="protein sequence ID" value="ACZ88058.1"/>
    <property type="molecule type" value="Genomic_DNA"/>
</dbReference>
<dbReference type="Proteomes" id="UP000002029">
    <property type="component" value="Chromosome"/>
</dbReference>
<dbReference type="KEGG" id="sro:Sros_5290"/>
<organism evidence="1 2">
    <name type="scientific">Streptosporangium roseum (strain ATCC 12428 / DSM 43021 / JCM 3005 / KCTC 9067 / NCIMB 10171 / NRRL 2505 / NI 9100)</name>
    <dbReference type="NCBI Taxonomy" id="479432"/>
    <lineage>
        <taxon>Bacteria</taxon>
        <taxon>Bacillati</taxon>
        <taxon>Actinomycetota</taxon>
        <taxon>Actinomycetes</taxon>
        <taxon>Streptosporangiales</taxon>
        <taxon>Streptosporangiaceae</taxon>
        <taxon>Streptosporangium</taxon>
    </lineage>
</organism>
<name>D2BC35_STRRD</name>
<keyword evidence="2" id="KW-1185">Reference proteome</keyword>